<keyword evidence="2" id="KW-1185">Reference proteome</keyword>
<gene>
    <name evidence="1" type="ORF">CA54_41360</name>
</gene>
<organism evidence="1 2">
    <name type="scientific">Symmachiella macrocystis</name>
    <dbReference type="NCBI Taxonomy" id="2527985"/>
    <lineage>
        <taxon>Bacteria</taxon>
        <taxon>Pseudomonadati</taxon>
        <taxon>Planctomycetota</taxon>
        <taxon>Planctomycetia</taxon>
        <taxon>Planctomycetales</taxon>
        <taxon>Planctomycetaceae</taxon>
        <taxon>Symmachiella</taxon>
    </lineage>
</organism>
<protein>
    <submittedName>
        <fullName evidence="1">Uncharacterized protein</fullName>
    </submittedName>
</protein>
<comment type="caution">
    <text evidence="1">The sequence shown here is derived from an EMBL/GenBank/DDBJ whole genome shotgun (WGS) entry which is preliminary data.</text>
</comment>
<dbReference type="AlphaFoldDB" id="A0A5C6BB03"/>
<proteinExistence type="predicted"/>
<dbReference type="OrthoDB" id="298043at2"/>
<evidence type="ECO:0000313" key="1">
    <source>
        <dbReference type="EMBL" id="TWU08897.1"/>
    </source>
</evidence>
<dbReference type="Proteomes" id="UP000320735">
    <property type="component" value="Unassembled WGS sequence"/>
</dbReference>
<reference evidence="1 2" key="1">
    <citation type="submission" date="2019-02" db="EMBL/GenBank/DDBJ databases">
        <title>Deep-cultivation of Planctomycetes and their phenomic and genomic characterization uncovers novel biology.</title>
        <authorList>
            <person name="Wiegand S."/>
            <person name="Jogler M."/>
            <person name="Boedeker C."/>
            <person name="Pinto D."/>
            <person name="Vollmers J."/>
            <person name="Rivas-Marin E."/>
            <person name="Kohn T."/>
            <person name="Peeters S.H."/>
            <person name="Heuer A."/>
            <person name="Rast P."/>
            <person name="Oberbeckmann S."/>
            <person name="Bunk B."/>
            <person name="Jeske O."/>
            <person name="Meyerdierks A."/>
            <person name="Storesund J.E."/>
            <person name="Kallscheuer N."/>
            <person name="Luecker S."/>
            <person name="Lage O.M."/>
            <person name="Pohl T."/>
            <person name="Merkel B.J."/>
            <person name="Hornburger P."/>
            <person name="Mueller R.-W."/>
            <person name="Bruemmer F."/>
            <person name="Labrenz M."/>
            <person name="Spormann A.M."/>
            <person name="Op Den Camp H."/>
            <person name="Overmann J."/>
            <person name="Amann R."/>
            <person name="Jetten M.S.M."/>
            <person name="Mascher T."/>
            <person name="Medema M.H."/>
            <person name="Devos D.P."/>
            <person name="Kaster A.-K."/>
            <person name="Ovreas L."/>
            <person name="Rohde M."/>
            <person name="Galperin M.Y."/>
            <person name="Jogler C."/>
        </authorList>
    </citation>
    <scope>NUCLEOTIDE SEQUENCE [LARGE SCALE GENOMIC DNA]</scope>
    <source>
        <strain evidence="1 2">CA54</strain>
    </source>
</reference>
<sequence>MSVEITHGANRLTLPVAGQAIHDVKRQLRDVLNVREAATAVINGREVSDEYLLNDGDVLEFVFPVGRKGGNHDYWSEKELIEFFGPEPVERMKRAGMTTTPVPVMKGEEVISWSKWLFDSDHDPSNTLNIHVEIEKELVHVDGMTYPIDMPLAAILKCLIDAKGELRSAQDMKNEYPQYIIDESLFRAINEGLKRHPSGLGEHIEGVKGRGYRWVPPT</sequence>
<name>A0A5C6BB03_9PLAN</name>
<evidence type="ECO:0000313" key="2">
    <source>
        <dbReference type="Proteomes" id="UP000320735"/>
    </source>
</evidence>
<dbReference type="EMBL" id="SJPP01000002">
    <property type="protein sequence ID" value="TWU08897.1"/>
    <property type="molecule type" value="Genomic_DNA"/>
</dbReference>
<accession>A0A5C6BB03</accession>
<dbReference type="RefSeq" id="WP_146372676.1">
    <property type="nucleotide sequence ID" value="NZ_SJPP01000002.1"/>
</dbReference>